<dbReference type="Proteomes" id="UP000026962">
    <property type="component" value="Chromosome 7"/>
</dbReference>
<dbReference type="InterPro" id="IPR040340">
    <property type="entry name" value="CEST/Y3IP1"/>
</dbReference>
<feature type="region of interest" description="Disordered" evidence="1">
    <location>
        <begin position="44"/>
        <end position="69"/>
    </location>
</feature>
<dbReference type="eggNOG" id="ENOG502R5NV">
    <property type="taxonomic scope" value="Eukaryota"/>
</dbReference>
<feature type="region of interest" description="Disordered" evidence="1">
    <location>
        <begin position="209"/>
        <end position="245"/>
    </location>
</feature>
<evidence type="ECO:0000313" key="3">
    <source>
        <dbReference type="Proteomes" id="UP000026962"/>
    </source>
</evidence>
<feature type="compositionally biased region" description="Low complexity" evidence="1">
    <location>
        <begin position="215"/>
        <end position="227"/>
    </location>
</feature>
<reference evidence="2" key="1">
    <citation type="submission" date="2015-04" db="UniProtKB">
        <authorList>
            <consortium name="EnsemblPlants"/>
        </authorList>
    </citation>
    <scope>IDENTIFICATION</scope>
</reference>
<dbReference type="GO" id="GO:0009535">
    <property type="term" value="C:chloroplast thylakoid membrane"/>
    <property type="evidence" value="ECO:0007669"/>
    <property type="project" value="InterPro"/>
</dbReference>
<proteinExistence type="predicted"/>
<feature type="compositionally biased region" description="Polar residues" evidence="1">
    <location>
        <begin position="1"/>
        <end position="13"/>
    </location>
</feature>
<dbReference type="PANTHER" id="PTHR33672:SF2">
    <property type="match status" value="1"/>
</dbReference>
<dbReference type="EnsemblPlants" id="OPUNC07G14070.1">
    <property type="protein sequence ID" value="OPUNC07G14070.1"/>
    <property type="gene ID" value="OPUNC07G14070"/>
</dbReference>
<dbReference type="Gramene" id="OPUNC07G14070.1">
    <property type="protein sequence ID" value="OPUNC07G14070.1"/>
    <property type="gene ID" value="OPUNC07G14070"/>
</dbReference>
<dbReference type="OMA" id="MARNTVF"/>
<protein>
    <submittedName>
        <fullName evidence="2">Uncharacterized protein</fullName>
    </submittedName>
</protein>
<reference evidence="2" key="2">
    <citation type="submission" date="2018-05" db="EMBL/GenBank/DDBJ databases">
        <title>OpunRS2 (Oryza punctata Reference Sequence Version 2).</title>
        <authorList>
            <person name="Zhang J."/>
            <person name="Kudrna D."/>
            <person name="Lee S."/>
            <person name="Talag J."/>
            <person name="Welchert J."/>
            <person name="Wing R.A."/>
        </authorList>
    </citation>
    <scope>NUCLEOTIDE SEQUENCE [LARGE SCALE GENOMIC DNA]</scope>
</reference>
<dbReference type="HOGENOM" id="CLU_753091_0_0_1"/>
<name>A0A0E0LKZ0_ORYPU</name>
<keyword evidence="3" id="KW-1185">Reference proteome</keyword>
<evidence type="ECO:0000313" key="2">
    <source>
        <dbReference type="EnsemblPlants" id="OPUNC07G14070.1"/>
    </source>
</evidence>
<dbReference type="STRING" id="4537.A0A0E0LKZ0"/>
<organism evidence="2">
    <name type="scientific">Oryza punctata</name>
    <name type="common">Red rice</name>
    <dbReference type="NCBI Taxonomy" id="4537"/>
    <lineage>
        <taxon>Eukaryota</taxon>
        <taxon>Viridiplantae</taxon>
        <taxon>Streptophyta</taxon>
        <taxon>Embryophyta</taxon>
        <taxon>Tracheophyta</taxon>
        <taxon>Spermatophyta</taxon>
        <taxon>Magnoliopsida</taxon>
        <taxon>Liliopsida</taxon>
        <taxon>Poales</taxon>
        <taxon>Poaceae</taxon>
        <taxon>BOP clade</taxon>
        <taxon>Oryzoideae</taxon>
        <taxon>Oryzeae</taxon>
        <taxon>Oryzinae</taxon>
        <taxon>Oryza</taxon>
    </lineage>
</organism>
<sequence length="365" mass="38004">MARNTVFQFQVTNAGEDEEPEERQIAVDPFSLRQFSRLDIDGPLPIPSVSVDHHHAPHPRPALLAGASASVPTSPRRVSAWGAPPTRWDAHLAVMAAAPAARVASSDVLAPPRAAMSRSRSCAGAAEAELDDDEFDVILSSSERKANAPQRWGSDVPLIGAGDSAEDSTGYAVADARGKSGRRKAKRGGGAAPFTCCLYLPGLGARRTAKPPPAAAARASSSLSSPATYRGRGGVESDPGTARPSTMSLAMSLERFDCGSCSTSSRSGLALDGETGSSYFDLPLELILGCDGDDEADLPVHAAFMFDSDGIRKSVLKKGVRRAAAAARPSVGNMSTDGSDRISARHVRFSVTSGSAPTSTLHGHT</sequence>
<feature type="region of interest" description="Disordered" evidence="1">
    <location>
        <begin position="1"/>
        <end position="23"/>
    </location>
</feature>
<dbReference type="GO" id="GO:0080183">
    <property type="term" value="P:response to photooxidative stress"/>
    <property type="evidence" value="ECO:0007669"/>
    <property type="project" value="InterPro"/>
</dbReference>
<evidence type="ECO:0000256" key="1">
    <source>
        <dbReference type="SAM" id="MobiDB-lite"/>
    </source>
</evidence>
<dbReference type="GO" id="GO:0048564">
    <property type="term" value="P:photosystem I assembly"/>
    <property type="evidence" value="ECO:0007669"/>
    <property type="project" value="InterPro"/>
</dbReference>
<dbReference type="AlphaFoldDB" id="A0A0E0LKZ0"/>
<dbReference type="PANTHER" id="PTHR33672">
    <property type="entry name" value="YCF3-INTERACTING PROTEIN 1, CHLOROPLASTIC"/>
    <property type="match status" value="1"/>
</dbReference>
<accession>A0A0E0LKZ0</accession>